<evidence type="ECO:0000313" key="1">
    <source>
        <dbReference type="EMBL" id="NGN39499.1"/>
    </source>
</evidence>
<accession>A0A7C9R441</accession>
<organism evidence="1 2">
    <name type="scientific">Mesorhizobium zhangyense</name>
    <dbReference type="NCBI Taxonomy" id="1776730"/>
    <lineage>
        <taxon>Bacteria</taxon>
        <taxon>Pseudomonadati</taxon>
        <taxon>Pseudomonadota</taxon>
        <taxon>Alphaproteobacteria</taxon>
        <taxon>Hyphomicrobiales</taxon>
        <taxon>Phyllobacteriaceae</taxon>
        <taxon>Mesorhizobium</taxon>
    </lineage>
</organism>
<comment type="caution">
    <text evidence="1">The sequence shown here is derived from an EMBL/GenBank/DDBJ whole genome shotgun (WGS) entry which is preliminary data.</text>
</comment>
<dbReference type="AlphaFoldDB" id="A0A7C9R441"/>
<proteinExistence type="predicted"/>
<dbReference type="Proteomes" id="UP000481252">
    <property type="component" value="Unassembled WGS sequence"/>
</dbReference>
<gene>
    <name evidence="1" type="ORF">G6N74_00320</name>
</gene>
<name>A0A7C9R441_9HYPH</name>
<sequence>MSWDILVHAASSPPQPVDEMPSDWKPLPLGSRSDVQAKISAVLQGTRWEDGGWGEYDKNGISLEFNLAGSEPLDGIMIHVRGGGDLFPLLKEFSARYGWYVLLPGEWMHHAATPEAEWMDFQDYRDQVTVPADEKPARGFLAGLKRRLLGPSA</sequence>
<protein>
    <submittedName>
        <fullName evidence="1">Uncharacterized protein</fullName>
    </submittedName>
</protein>
<keyword evidence="2" id="KW-1185">Reference proteome</keyword>
<reference evidence="1 2" key="1">
    <citation type="submission" date="2020-02" db="EMBL/GenBank/DDBJ databases">
        <title>Genome sequence of the type strain CGMCC 1.15528 of Mesorhizobium zhangyense.</title>
        <authorList>
            <person name="Gao J."/>
            <person name="Sun J."/>
        </authorList>
    </citation>
    <scope>NUCLEOTIDE SEQUENCE [LARGE SCALE GENOMIC DNA]</scope>
    <source>
        <strain evidence="1 2">CGMCC 1.15528</strain>
    </source>
</reference>
<dbReference type="RefSeq" id="WP_165113108.1">
    <property type="nucleotide sequence ID" value="NZ_JAAKZG010000001.1"/>
</dbReference>
<dbReference type="EMBL" id="JAAKZG010000001">
    <property type="protein sequence ID" value="NGN39499.1"/>
    <property type="molecule type" value="Genomic_DNA"/>
</dbReference>
<evidence type="ECO:0000313" key="2">
    <source>
        <dbReference type="Proteomes" id="UP000481252"/>
    </source>
</evidence>